<evidence type="ECO:0008006" key="3">
    <source>
        <dbReference type="Google" id="ProtNLM"/>
    </source>
</evidence>
<protein>
    <recommendedName>
        <fullName evidence="3">ATP-grasp domain-containing protein</fullName>
    </recommendedName>
</protein>
<evidence type="ECO:0000313" key="1">
    <source>
        <dbReference type="EMBL" id="RCJ34747.1"/>
    </source>
</evidence>
<comment type="caution">
    <text evidence="1">The sequence shown here is derived from an EMBL/GenBank/DDBJ whole genome shotgun (WGS) entry which is preliminary data.</text>
</comment>
<proteinExistence type="predicted"/>
<accession>A0A367RDY1</accession>
<dbReference type="Proteomes" id="UP000252107">
    <property type="component" value="Unassembled WGS sequence"/>
</dbReference>
<keyword evidence="2" id="KW-1185">Reference proteome</keyword>
<sequence length="262" mass="29247">MDLIIVGDRGDRFAIEVVNFAKQKGFVAEILDVCEAAQLFTVSIDSGCAIVTPDIPLLLRMPAPSTIREDFDSSFQYGECLATLWAAAALMKSTVINRPTPFSAWGRAANSSVLTSHRAGLSPKGMEVFSLYPPAPPQELVNLQWNVQDLTTFIDTPWPEIPEGEGPYRAHYSDSDPAYEMVVVLGERAWRCTTAPLEHLQLERQSISIIQRLEMTFGVVIWSISPNLENSTLFRVNPFPSMQQVQFVWHFLAPALIKAFFP</sequence>
<organism evidence="1 2">
    <name type="scientific">Nostoc minutum NIES-26</name>
    <dbReference type="NCBI Taxonomy" id="1844469"/>
    <lineage>
        <taxon>Bacteria</taxon>
        <taxon>Bacillati</taxon>
        <taxon>Cyanobacteriota</taxon>
        <taxon>Cyanophyceae</taxon>
        <taxon>Nostocales</taxon>
        <taxon>Nostocaceae</taxon>
        <taxon>Nostoc</taxon>
    </lineage>
</organism>
<evidence type="ECO:0000313" key="2">
    <source>
        <dbReference type="Proteomes" id="UP000252107"/>
    </source>
</evidence>
<gene>
    <name evidence="1" type="ORF">A6770_16935</name>
</gene>
<name>A0A367RDY1_9NOSO</name>
<dbReference type="EMBL" id="LXQD01000163">
    <property type="protein sequence ID" value="RCJ34747.1"/>
    <property type="molecule type" value="Genomic_DNA"/>
</dbReference>
<reference evidence="1" key="1">
    <citation type="submission" date="2016-04" db="EMBL/GenBank/DDBJ databases">
        <authorList>
            <person name="Tabuchi Yagui T.R."/>
        </authorList>
    </citation>
    <scope>NUCLEOTIDE SEQUENCE [LARGE SCALE GENOMIC DNA]</scope>
    <source>
        <strain evidence="1">NIES-26</strain>
    </source>
</reference>
<dbReference type="AlphaFoldDB" id="A0A367RDY1"/>